<accession>A0A0W0WBH1</accession>
<organism evidence="1 2">
    <name type="scientific">Legionella maceachernii</name>
    <dbReference type="NCBI Taxonomy" id="466"/>
    <lineage>
        <taxon>Bacteria</taxon>
        <taxon>Pseudomonadati</taxon>
        <taxon>Pseudomonadota</taxon>
        <taxon>Gammaproteobacteria</taxon>
        <taxon>Legionellales</taxon>
        <taxon>Legionellaceae</taxon>
        <taxon>Legionella</taxon>
    </lineage>
</organism>
<dbReference type="EMBL" id="LNYL01000022">
    <property type="protein sequence ID" value="KTD29692.1"/>
    <property type="molecule type" value="Genomic_DNA"/>
</dbReference>
<evidence type="ECO:0000313" key="1">
    <source>
        <dbReference type="EMBL" id="KTD29692.1"/>
    </source>
</evidence>
<dbReference type="Proteomes" id="UP000054908">
    <property type="component" value="Unassembled WGS sequence"/>
</dbReference>
<dbReference type="PATRIC" id="fig|466.6.peg.926"/>
<gene>
    <name evidence="1" type="ORF">Lmac_0867</name>
</gene>
<reference evidence="1 2" key="1">
    <citation type="submission" date="2015-11" db="EMBL/GenBank/DDBJ databases">
        <title>Genomic analysis of 38 Legionella species identifies large and diverse effector repertoires.</title>
        <authorList>
            <person name="Burstein D."/>
            <person name="Amaro F."/>
            <person name="Zusman T."/>
            <person name="Lifshitz Z."/>
            <person name="Cohen O."/>
            <person name="Gilbert J.A."/>
            <person name="Pupko T."/>
            <person name="Shuman H.A."/>
            <person name="Segal G."/>
        </authorList>
    </citation>
    <scope>NUCLEOTIDE SEQUENCE [LARGE SCALE GENOMIC DNA]</scope>
    <source>
        <strain evidence="1 2">PX-1-G2-E2</strain>
    </source>
</reference>
<dbReference type="STRING" id="466.Lmac_0867"/>
<keyword evidence="2" id="KW-1185">Reference proteome</keyword>
<protein>
    <submittedName>
        <fullName evidence="1">Uncharacterized protein</fullName>
    </submittedName>
</protein>
<name>A0A0W0WBH1_9GAMM</name>
<proteinExistence type="predicted"/>
<sequence>MVMHNTHQPTDELRQRVSDLVMAGTPIHIICEILDMTDNTLNKYYAKELKTAKSIAIERIAKTVYQQAIGGDGKAQALYLKTQGASQGWVEKQIVENVGNDDTQALKEKIKELEQLHEKDY</sequence>
<dbReference type="RefSeq" id="WP_058451677.1">
    <property type="nucleotide sequence ID" value="NZ_CAAAIB010000015.1"/>
</dbReference>
<comment type="caution">
    <text evidence="1">The sequence shown here is derived from an EMBL/GenBank/DDBJ whole genome shotgun (WGS) entry which is preliminary data.</text>
</comment>
<evidence type="ECO:0000313" key="2">
    <source>
        <dbReference type="Proteomes" id="UP000054908"/>
    </source>
</evidence>
<dbReference type="AlphaFoldDB" id="A0A0W0WBH1"/>